<sequence length="132" mass="15192">MTINEVPQDLKYMAGGVIRDVAYAVDEDGRYQSVVSDGWAVKNDVLELVWDDIRASCEAIREQVLRHETSPLAYHMTKNLQDVSMLAAYADIPKRKVKKHLTYDAFMQLDERTLERYADALRITVDELRSVE</sequence>
<evidence type="ECO:0000313" key="2">
    <source>
        <dbReference type="Proteomes" id="UP000018837"/>
    </source>
</evidence>
<evidence type="ECO:0000313" key="1">
    <source>
        <dbReference type="EMBL" id="ETK02545.1"/>
    </source>
</evidence>
<name>W2C5X7_9BACT</name>
<reference evidence="1 2" key="1">
    <citation type="submission" date="2013-11" db="EMBL/GenBank/DDBJ databases">
        <title>Single cell genomics of uncultured Tannerella BU063 (oral taxon 286).</title>
        <authorList>
            <person name="Beall C.J."/>
            <person name="Campbell A.G."/>
            <person name="Griffen A.L."/>
            <person name="Podar M."/>
            <person name="Leys E.J."/>
        </authorList>
    </citation>
    <scope>NUCLEOTIDE SEQUENCE [LARGE SCALE GENOMIC DNA]</scope>
    <source>
        <strain evidence="1">Cell 2</strain>
    </source>
</reference>
<gene>
    <name evidence="1" type="ORF">N425_03695</name>
</gene>
<dbReference type="PATRIC" id="fig|1411148.3.peg.487"/>
<dbReference type="EMBL" id="AYUF01000338">
    <property type="protein sequence ID" value="ETK02545.1"/>
    <property type="molecule type" value="Genomic_DNA"/>
</dbReference>
<proteinExistence type="predicted"/>
<comment type="caution">
    <text evidence="1">The sequence shown here is derived from an EMBL/GenBank/DDBJ whole genome shotgun (WGS) entry which is preliminary data.</text>
</comment>
<organism evidence="1 2">
    <name type="scientific">Tannerella sp. oral taxon BU063 isolate Cell 2</name>
    <dbReference type="NCBI Taxonomy" id="1411148"/>
    <lineage>
        <taxon>Bacteria</taxon>
        <taxon>Pseudomonadati</taxon>
        <taxon>Bacteroidota</taxon>
        <taxon>Bacteroidia</taxon>
        <taxon>Bacteroidales</taxon>
        <taxon>Tannerellaceae</taxon>
        <taxon>Tannerella</taxon>
    </lineage>
</organism>
<protein>
    <recommendedName>
        <fullName evidence="3">HTH cro/C1-type domain-containing protein</fullName>
    </recommendedName>
</protein>
<dbReference type="AlphaFoldDB" id="W2C5X7"/>
<accession>W2C5X7</accession>
<dbReference type="Proteomes" id="UP000018837">
    <property type="component" value="Unassembled WGS sequence"/>
</dbReference>
<evidence type="ECO:0008006" key="3">
    <source>
        <dbReference type="Google" id="ProtNLM"/>
    </source>
</evidence>